<dbReference type="PANTHER" id="PTHR39179:SF3">
    <property type="entry name" value="COTS-RELATED PROTEIN"/>
    <property type="match status" value="1"/>
</dbReference>
<dbReference type="OrthoDB" id="9771902at2"/>
<dbReference type="Gene3D" id="3.30.200.20">
    <property type="entry name" value="Phosphorylase Kinase, domain 1"/>
    <property type="match status" value="1"/>
</dbReference>
<dbReference type="InterPro" id="IPR011009">
    <property type="entry name" value="Kinase-like_dom_sf"/>
</dbReference>
<dbReference type="GO" id="GO:0042601">
    <property type="term" value="C:endospore-forming forespore"/>
    <property type="evidence" value="ECO:0007669"/>
    <property type="project" value="TreeGrafter"/>
</dbReference>
<keyword evidence="2" id="KW-0946">Virion</keyword>
<evidence type="ECO:0000313" key="3">
    <source>
        <dbReference type="Proteomes" id="UP000430670"/>
    </source>
</evidence>
<name>A0A6I3SKS1_HELMO</name>
<comment type="caution">
    <text evidence="2">The sequence shown here is derived from an EMBL/GenBank/DDBJ whole genome shotgun (WGS) entry which is preliminary data.</text>
</comment>
<dbReference type="SUPFAM" id="SSF56112">
    <property type="entry name" value="Protein kinase-like (PK-like)"/>
    <property type="match status" value="1"/>
</dbReference>
<dbReference type="Gene3D" id="3.90.1200.10">
    <property type="match status" value="1"/>
</dbReference>
<feature type="domain" description="Aminoglycoside phosphotransferase" evidence="1">
    <location>
        <begin position="35"/>
        <end position="272"/>
    </location>
</feature>
<dbReference type="InterPro" id="IPR002575">
    <property type="entry name" value="Aminoglycoside_PTrfase"/>
</dbReference>
<dbReference type="EMBL" id="WNKU01000010">
    <property type="protein sequence ID" value="MTV49292.1"/>
    <property type="molecule type" value="Genomic_DNA"/>
</dbReference>
<dbReference type="RefSeq" id="WP_155476398.1">
    <property type="nucleotide sequence ID" value="NZ_WNKU01000010.1"/>
</dbReference>
<sequence>MVKGQESLALSKWELDVLQEYPYQIVGAEQRGNSWRLDTDRGLKALYRYEEKAGQVSQMHALLEHLAARGFRRTNRFIRTRDGWPYVYRGTYTYVLTDWAAGRPADFSQESDLQRATQTLAEVHRLGAGSPVNSGTSLSQENQWNRKLAERRESLQWYRRLAEAKKPPNEFEALFLERANEFERKAATALQELADGGIERVADEVRSAGIVCHRNWREENLRFNGEQRLAVIGWDACGADLPVVELSQFIRRAMAARKSWEVDLGRQILARYEETCPLSGKEKKILLGLLAFPQQFWGTVSDYFRGQRDGEEMTVRLREGITEEEHRETFLAELRGSLSPG</sequence>
<dbReference type="Pfam" id="PF01636">
    <property type="entry name" value="APH"/>
    <property type="match status" value="1"/>
</dbReference>
<dbReference type="NCBIfam" id="TIGR02906">
    <property type="entry name" value="spore_CotS"/>
    <property type="match status" value="1"/>
</dbReference>
<dbReference type="AlphaFoldDB" id="A0A6I3SKS1"/>
<dbReference type="Proteomes" id="UP000430670">
    <property type="component" value="Unassembled WGS sequence"/>
</dbReference>
<evidence type="ECO:0000259" key="1">
    <source>
        <dbReference type="Pfam" id="PF01636"/>
    </source>
</evidence>
<dbReference type="PANTHER" id="PTHR39179">
    <property type="entry name" value="SPORE COAT PROTEIN I"/>
    <property type="match status" value="1"/>
</dbReference>
<keyword evidence="3" id="KW-1185">Reference proteome</keyword>
<dbReference type="InterPro" id="IPR014255">
    <property type="entry name" value="Spore_coat_CotS"/>
</dbReference>
<evidence type="ECO:0000313" key="2">
    <source>
        <dbReference type="EMBL" id="MTV49292.1"/>
    </source>
</evidence>
<accession>A0A6I3SKS1</accession>
<proteinExistence type="predicted"/>
<reference evidence="2 3" key="1">
    <citation type="submission" date="2019-11" db="EMBL/GenBank/DDBJ databases">
        <title>Whole-genome sequence of a the green, strictly anaerobic photosynthetic bacterium Heliobacillus mobilis DSM 6151.</title>
        <authorList>
            <person name="Kyndt J.A."/>
            <person name="Meyer T.E."/>
        </authorList>
    </citation>
    <scope>NUCLEOTIDE SEQUENCE [LARGE SCALE GENOMIC DNA]</scope>
    <source>
        <strain evidence="2 3">DSM 6151</strain>
    </source>
</reference>
<keyword evidence="2" id="KW-0167">Capsid protein</keyword>
<organism evidence="2 3">
    <name type="scientific">Heliobacterium mobile</name>
    <name type="common">Heliobacillus mobilis</name>
    <dbReference type="NCBI Taxonomy" id="28064"/>
    <lineage>
        <taxon>Bacteria</taxon>
        <taxon>Bacillati</taxon>
        <taxon>Bacillota</taxon>
        <taxon>Clostridia</taxon>
        <taxon>Eubacteriales</taxon>
        <taxon>Heliobacteriaceae</taxon>
        <taxon>Heliobacterium</taxon>
    </lineage>
</organism>
<dbReference type="InterPro" id="IPR047175">
    <property type="entry name" value="CotS-like"/>
</dbReference>
<protein>
    <submittedName>
        <fullName evidence="2">CotS family spore coat protein</fullName>
    </submittedName>
</protein>
<gene>
    <name evidence="2" type="ORF">GJ688_09910</name>
</gene>